<feature type="transmembrane region" description="Helical" evidence="7">
    <location>
        <begin position="24"/>
        <end position="45"/>
    </location>
</feature>
<dbReference type="InterPro" id="IPR049326">
    <property type="entry name" value="Rhodopsin_dom_fungi"/>
</dbReference>
<feature type="transmembrane region" description="Helical" evidence="7">
    <location>
        <begin position="196"/>
        <end position="218"/>
    </location>
</feature>
<evidence type="ECO:0000256" key="7">
    <source>
        <dbReference type="SAM" id="Phobius"/>
    </source>
</evidence>
<keyword evidence="2 7" id="KW-0812">Transmembrane</keyword>
<accession>A0A8H6P1J2</accession>
<evidence type="ECO:0000256" key="1">
    <source>
        <dbReference type="ARBA" id="ARBA00004141"/>
    </source>
</evidence>
<dbReference type="PANTHER" id="PTHR33048">
    <property type="entry name" value="PTH11-LIKE INTEGRAL MEMBRANE PROTEIN (AFU_ORTHOLOGUE AFUA_5G11245)"/>
    <property type="match status" value="1"/>
</dbReference>
<dbReference type="InterPro" id="IPR052337">
    <property type="entry name" value="SAT4-like"/>
</dbReference>
<feature type="region of interest" description="Disordered" evidence="6">
    <location>
        <begin position="305"/>
        <end position="362"/>
    </location>
</feature>
<feature type="domain" description="Rhodopsin" evidence="8">
    <location>
        <begin position="39"/>
        <end position="260"/>
    </location>
</feature>
<dbReference type="OrthoDB" id="5429740at2759"/>
<dbReference type="Pfam" id="PF20684">
    <property type="entry name" value="Fung_rhodopsin"/>
    <property type="match status" value="1"/>
</dbReference>
<evidence type="ECO:0000256" key="2">
    <source>
        <dbReference type="ARBA" id="ARBA00022692"/>
    </source>
</evidence>
<feature type="transmembrane region" description="Helical" evidence="7">
    <location>
        <begin position="130"/>
        <end position="152"/>
    </location>
</feature>
<evidence type="ECO:0000256" key="6">
    <source>
        <dbReference type="SAM" id="MobiDB-lite"/>
    </source>
</evidence>
<dbReference type="Proteomes" id="UP000630445">
    <property type="component" value="Unassembled WGS sequence"/>
</dbReference>
<feature type="transmembrane region" description="Helical" evidence="7">
    <location>
        <begin position="93"/>
        <end position="118"/>
    </location>
</feature>
<comment type="caution">
    <text evidence="9">The sequence shown here is derived from an EMBL/GenBank/DDBJ whole genome shotgun (WGS) entry which is preliminary data.</text>
</comment>
<evidence type="ECO:0000259" key="8">
    <source>
        <dbReference type="Pfam" id="PF20684"/>
    </source>
</evidence>
<dbReference type="InterPro" id="IPR011333">
    <property type="entry name" value="SKP1/BTB/POZ_sf"/>
</dbReference>
<dbReference type="EMBL" id="JACBAD010002123">
    <property type="protein sequence ID" value="KAF7114564.1"/>
    <property type="molecule type" value="Genomic_DNA"/>
</dbReference>
<keyword evidence="4 7" id="KW-0472">Membrane</keyword>
<dbReference type="CDD" id="cd18186">
    <property type="entry name" value="BTB_POZ_ZBTB_KLHL-like"/>
    <property type="match status" value="1"/>
</dbReference>
<dbReference type="Gene3D" id="3.30.710.10">
    <property type="entry name" value="Potassium Channel Kv1.1, Chain A"/>
    <property type="match status" value="1"/>
</dbReference>
<organism evidence="9 11">
    <name type="scientific">Aspergillus hiratsukae</name>
    <dbReference type="NCBI Taxonomy" id="1194566"/>
    <lineage>
        <taxon>Eukaryota</taxon>
        <taxon>Fungi</taxon>
        <taxon>Dikarya</taxon>
        <taxon>Ascomycota</taxon>
        <taxon>Pezizomycotina</taxon>
        <taxon>Eurotiomycetes</taxon>
        <taxon>Eurotiomycetidae</taxon>
        <taxon>Eurotiales</taxon>
        <taxon>Aspergillaceae</taxon>
        <taxon>Aspergillus</taxon>
        <taxon>Aspergillus subgen. Fumigati</taxon>
    </lineage>
</organism>
<dbReference type="Proteomes" id="UP000662466">
    <property type="component" value="Unassembled WGS sequence"/>
</dbReference>
<dbReference type="GO" id="GO:0016020">
    <property type="term" value="C:membrane"/>
    <property type="evidence" value="ECO:0007669"/>
    <property type="project" value="UniProtKB-SubCell"/>
</dbReference>
<feature type="transmembrane region" description="Helical" evidence="7">
    <location>
        <begin position="57"/>
        <end position="81"/>
    </location>
</feature>
<evidence type="ECO:0000256" key="4">
    <source>
        <dbReference type="ARBA" id="ARBA00023136"/>
    </source>
</evidence>
<sequence length="659" mass="74208">MSSPFGEPSPGIDLKDNHTPRNNATVIALYILAMIAIAMRITARLKVQHANVLADDWLIGAALIPITANLVCTIIGGYYGLGKHIWVVESNDAIVVMQLVFAYVLIYVVAIPLIKLSIILFYRRISGMNWVMWICVFLTVCYWFSCTIAFLVCCRPLSYYWTQYRDPKGGKCIFNLYPFYIGNAAAANVATDAQKILVSGIFLLGGFVCFASVVRIYFMTFLSRSRDITWIMGNVFIWSSVKPCIGIVCACLPTLQPLLKSTLKHILGSSRIAGKFGMSRSQEVELQHKPRIQRVSGGHRGKHRLFRSLDSNQDKNKDQRLTLRPEEDKTILMTNSEPVKGDKFAGGEGSDSERNEKNPMSIQVHEIFNGKKNVLADEQESDEAPKSERRVLFIDYDTDSSDEESVNGSAGEEDSIPPKADVRIQVSAKHLMLASPVFKRALTGKWTEGSTFVGTGSVEITTEGWDVEAFLILLRILHCQHHKLPKRVSLELAAIIAVLADYYECNDLVGFIRDAWITCLREELPKTYSRNLMLWIWVSWYFNIPTKFKKATSIAMSESKDEIDPLELPIPARIMYEMNQKRQQAICKIILPLQQEREAFMTGSKGCTPSSIVAPKWRISIFCQTSEYLDHKCAHSTFSLFNGSGDTVEGLKLKQFLVD</sequence>
<gene>
    <name evidence="9" type="ORF">CNMCM5793_009209</name>
    <name evidence="10" type="ORF">CNMCM6106_005964</name>
</gene>
<keyword evidence="11" id="KW-1185">Reference proteome</keyword>
<evidence type="ECO:0000313" key="11">
    <source>
        <dbReference type="Proteomes" id="UP000630445"/>
    </source>
</evidence>
<reference evidence="9" key="1">
    <citation type="submission" date="2020-06" db="EMBL/GenBank/DDBJ databases">
        <title>Draft genome sequences of strains closely related to Aspergillus parafelis and Aspergillus hiratsukae.</title>
        <authorList>
            <person name="Dos Santos R.A.C."/>
            <person name="Rivero-Menendez O."/>
            <person name="Steenwyk J.L."/>
            <person name="Mead M.E."/>
            <person name="Goldman G.H."/>
            <person name="Alastruey-Izquierdo A."/>
            <person name="Rokas A."/>
        </authorList>
    </citation>
    <scope>NUCLEOTIDE SEQUENCE</scope>
    <source>
        <strain evidence="9">CNM-CM5793</strain>
        <strain evidence="10">CNM-CM6106</strain>
    </source>
</reference>
<feature type="compositionally biased region" description="Basic and acidic residues" evidence="6">
    <location>
        <begin position="339"/>
        <end position="357"/>
    </location>
</feature>
<comment type="similarity">
    <text evidence="5">Belongs to the SAT4 family.</text>
</comment>
<name>A0A8H6P1J2_9EURO</name>
<feature type="compositionally biased region" description="Basic and acidic residues" evidence="6">
    <location>
        <begin position="312"/>
        <end position="330"/>
    </location>
</feature>
<evidence type="ECO:0000313" key="9">
    <source>
        <dbReference type="EMBL" id="KAF7114564.1"/>
    </source>
</evidence>
<dbReference type="AlphaFoldDB" id="A0A8H6P1J2"/>
<dbReference type="PANTHER" id="PTHR33048:SF163">
    <property type="entry name" value="INTEGRAL MEMBRANE PROTEIN (AFU_ORTHOLOGUE AFUA_8G05510)"/>
    <property type="match status" value="1"/>
</dbReference>
<dbReference type="EMBL" id="JACBAF010002318">
    <property type="protein sequence ID" value="KAF7155682.1"/>
    <property type="molecule type" value="Genomic_DNA"/>
</dbReference>
<evidence type="ECO:0000313" key="10">
    <source>
        <dbReference type="EMBL" id="KAF7155682.1"/>
    </source>
</evidence>
<comment type="subcellular location">
    <subcellularLocation>
        <location evidence="1">Membrane</location>
        <topology evidence="1">Multi-pass membrane protein</topology>
    </subcellularLocation>
</comment>
<protein>
    <recommendedName>
        <fullName evidence="8">Rhodopsin domain-containing protein</fullName>
    </recommendedName>
</protein>
<dbReference type="SUPFAM" id="SSF54695">
    <property type="entry name" value="POZ domain"/>
    <property type="match status" value="1"/>
</dbReference>
<evidence type="ECO:0000256" key="5">
    <source>
        <dbReference type="ARBA" id="ARBA00038359"/>
    </source>
</evidence>
<evidence type="ECO:0000256" key="3">
    <source>
        <dbReference type="ARBA" id="ARBA00022989"/>
    </source>
</evidence>
<proteinExistence type="inferred from homology"/>
<keyword evidence="3 7" id="KW-1133">Transmembrane helix</keyword>